<keyword evidence="4" id="KW-1185">Reference proteome</keyword>
<dbReference type="InterPro" id="IPR000683">
    <property type="entry name" value="Gfo/Idh/MocA-like_OxRdtase_N"/>
</dbReference>
<dbReference type="InterPro" id="IPR055170">
    <property type="entry name" value="GFO_IDH_MocA-like_dom"/>
</dbReference>
<evidence type="ECO:0000313" key="3">
    <source>
        <dbReference type="EMBL" id="SET77100.1"/>
    </source>
</evidence>
<proteinExistence type="predicted"/>
<dbReference type="AlphaFoldDB" id="A0A1I0H090"/>
<accession>A0A1I0H090</accession>
<sequence>MYRVGLIGCGYIANKHLQTISQIDRAELVAISDIEPIRMKEAVQKYTTLKPITSVKQYHDYIELLKNDTIDIVVITTGSNLHAKMAIQALLHDKHVILEKPLALSLAEVKRIHELTKAKQKQVIVCHQLRYRPIMRKIKELITLGALGKLHFGTASMRVNRPTNYYTKSNWKGTWEKDGGMLINQGIHLVDLLTWFMGDVKSVYGDIANFSRVKQTEDMAAGIITFTNGSRGVIEANTITQPNNLGYNLSIFGEEGTISIGGSNFNRLERCYMTNLTNVDKLQELINDQNEHVYMYENFMNVLENKEEQVLVDVQEASNSLMTIFGIYESYRLNKVVDLPLVFFSTKDMKEG</sequence>
<dbReference type="GO" id="GO:0000166">
    <property type="term" value="F:nucleotide binding"/>
    <property type="evidence" value="ECO:0007669"/>
    <property type="project" value="InterPro"/>
</dbReference>
<dbReference type="InterPro" id="IPR052515">
    <property type="entry name" value="Gfo/Idh/MocA_Oxidoreductase"/>
</dbReference>
<dbReference type="Proteomes" id="UP000198618">
    <property type="component" value="Unassembled WGS sequence"/>
</dbReference>
<dbReference type="Pfam" id="PF22725">
    <property type="entry name" value="GFO_IDH_MocA_C3"/>
    <property type="match status" value="1"/>
</dbReference>
<dbReference type="SUPFAM" id="SSF55347">
    <property type="entry name" value="Glyceraldehyde-3-phosphate dehydrogenase-like, C-terminal domain"/>
    <property type="match status" value="1"/>
</dbReference>
<feature type="domain" description="Gfo/Idh/MocA-like oxidoreductase N-terminal" evidence="1">
    <location>
        <begin position="3"/>
        <end position="126"/>
    </location>
</feature>
<dbReference type="Gene3D" id="3.30.360.10">
    <property type="entry name" value="Dihydrodipicolinate Reductase, domain 2"/>
    <property type="match status" value="1"/>
</dbReference>
<dbReference type="PANTHER" id="PTHR43249">
    <property type="entry name" value="UDP-N-ACETYL-2-AMINO-2-DEOXY-D-GLUCURONATE OXIDASE"/>
    <property type="match status" value="1"/>
</dbReference>
<dbReference type="STRING" id="930131.SAMN05216389_12643"/>
<organism evidence="3 4">
    <name type="scientific">Oceanobacillus limi</name>
    <dbReference type="NCBI Taxonomy" id="930131"/>
    <lineage>
        <taxon>Bacteria</taxon>
        <taxon>Bacillati</taxon>
        <taxon>Bacillota</taxon>
        <taxon>Bacilli</taxon>
        <taxon>Bacillales</taxon>
        <taxon>Bacillaceae</taxon>
        <taxon>Oceanobacillus</taxon>
    </lineage>
</organism>
<dbReference type="SUPFAM" id="SSF51735">
    <property type="entry name" value="NAD(P)-binding Rossmann-fold domains"/>
    <property type="match status" value="1"/>
</dbReference>
<feature type="domain" description="GFO/IDH/MocA-like oxidoreductase" evidence="2">
    <location>
        <begin position="135"/>
        <end position="258"/>
    </location>
</feature>
<evidence type="ECO:0000259" key="2">
    <source>
        <dbReference type="Pfam" id="PF22725"/>
    </source>
</evidence>
<dbReference type="RefSeq" id="WP_244513658.1">
    <property type="nucleotide sequence ID" value="NZ_FOHE01000026.1"/>
</dbReference>
<evidence type="ECO:0000313" key="4">
    <source>
        <dbReference type="Proteomes" id="UP000198618"/>
    </source>
</evidence>
<evidence type="ECO:0000259" key="1">
    <source>
        <dbReference type="Pfam" id="PF01408"/>
    </source>
</evidence>
<dbReference type="Pfam" id="PF01408">
    <property type="entry name" value="GFO_IDH_MocA"/>
    <property type="match status" value="1"/>
</dbReference>
<dbReference type="PANTHER" id="PTHR43249:SF1">
    <property type="entry name" value="D-GLUCOSIDE 3-DEHYDROGENASE"/>
    <property type="match status" value="1"/>
</dbReference>
<dbReference type="InterPro" id="IPR036291">
    <property type="entry name" value="NAD(P)-bd_dom_sf"/>
</dbReference>
<reference evidence="3 4" key="1">
    <citation type="submission" date="2016-10" db="EMBL/GenBank/DDBJ databases">
        <authorList>
            <person name="de Groot N.N."/>
        </authorList>
    </citation>
    <scope>NUCLEOTIDE SEQUENCE [LARGE SCALE GENOMIC DNA]</scope>
    <source>
        <strain evidence="3 4">IBRC-M 10780</strain>
    </source>
</reference>
<dbReference type="EMBL" id="FOHE01000026">
    <property type="protein sequence ID" value="SET77100.1"/>
    <property type="molecule type" value="Genomic_DNA"/>
</dbReference>
<protein>
    <submittedName>
        <fullName evidence="3">Predicted dehydrogenase</fullName>
    </submittedName>
</protein>
<name>A0A1I0H090_9BACI</name>
<gene>
    <name evidence="3" type="ORF">SAMN05216389_12643</name>
</gene>
<dbReference type="Gene3D" id="3.40.50.720">
    <property type="entry name" value="NAD(P)-binding Rossmann-like Domain"/>
    <property type="match status" value="1"/>
</dbReference>